<keyword evidence="3" id="KW-1185">Reference proteome</keyword>
<comment type="caution">
    <text evidence="2">The sequence shown here is derived from an EMBL/GenBank/DDBJ whole genome shotgun (WGS) entry which is preliminary data.</text>
</comment>
<evidence type="ECO:0000313" key="2">
    <source>
        <dbReference type="EMBL" id="GKT34366.1"/>
    </source>
</evidence>
<accession>A0ABQ5KQS6</accession>
<organism evidence="2 3">
    <name type="scientific">Aduncisulcus paluster</name>
    <dbReference type="NCBI Taxonomy" id="2918883"/>
    <lineage>
        <taxon>Eukaryota</taxon>
        <taxon>Metamonada</taxon>
        <taxon>Carpediemonas-like organisms</taxon>
        <taxon>Aduncisulcus</taxon>
    </lineage>
</organism>
<feature type="region of interest" description="Disordered" evidence="1">
    <location>
        <begin position="1"/>
        <end position="43"/>
    </location>
</feature>
<dbReference type="EMBL" id="BQXS01010800">
    <property type="protein sequence ID" value="GKT34366.1"/>
    <property type="molecule type" value="Genomic_DNA"/>
</dbReference>
<gene>
    <name evidence="2" type="ORF">ADUPG1_007730</name>
</gene>
<protein>
    <submittedName>
        <fullName evidence="2">Uncharacterized protein</fullName>
    </submittedName>
</protein>
<feature type="compositionally biased region" description="Basic and acidic residues" evidence="1">
    <location>
        <begin position="1"/>
        <end position="25"/>
    </location>
</feature>
<feature type="compositionally biased region" description="Basic and acidic residues" evidence="1">
    <location>
        <begin position="34"/>
        <end position="43"/>
    </location>
</feature>
<evidence type="ECO:0000313" key="3">
    <source>
        <dbReference type="Proteomes" id="UP001057375"/>
    </source>
</evidence>
<sequence>IDILEKHERNRGAGQLKKTEVPKKEEEEEEEREQPEKDEIEDRDREIILASSEYASLSSQIAHVSSWSLKFTTMDDVFRNSLDEAFKPLVELDNTSRREVTVTSI</sequence>
<feature type="non-terminal residue" evidence="2">
    <location>
        <position position="1"/>
    </location>
</feature>
<name>A0ABQ5KQS6_9EUKA</name>
<proteinExistence type="predicted"/>
<evidence type="ECO:0000256" key="1">
    <source>
        <dbReference type="SAM" id="MobiDB-lite"/>
    </source>
</evidence>
<reference evidence="2" key="1">
    <citation type="submission" date="2022-03" db="EMBL/GenBank/DDBJ databases">
        <title>Draft genome sequence of Aduncisulcus paluster, a free-living microaerophilic Fornicata.</title>
        <authorList>
            <person name="Yuyama I."/>
            <person name="Kume K."/>
            <person name="Tamura T."/>
            <person name="Inagaki Y."/>
            <person name="Hashimoto T."/>
        </authorList>
    </citation>
    <scope>NUCLEOTIDE SEQUENCE</scope>
    <source>
        <strain evidence="2">NY0171</strain>
    </source>
</reference>
<dbReference type="Proteomes" id="UP001057375">
    <property type="component" value="Unassembled WGS sequence"/>
</dbReference>